<dbReference type="GO" id="GO:0030150">
    <property type="term" value="P:protein import into mitochondrial matrix"/>
    <property type="evidence" value="ECO:0007669"/>
    <property type="project" value="TreeGrafter"/>
</dbReference>
<comment type="similarity">
    <text evidence="7">Belongs to the TIM14 family.</text>
</comment>
<dbReference type="PROSITE" id="PS50076">
    <property type="entry name" value="DNAJ_2"/>
    <property type="match status" value="1"/>
</dbReference>
<dbReference type="GO" id="GO:0001405">
    <property type="term" value="C:PAM complex, Tim23 associated import motor"/>
    <property type="evidence" value="ECO:0007669"/>
    <property type="project" value="TreeGrafter"/>
</dbReference>
<dbReference type="SUPFAM" id="SSF46565">
    <property type="entry name" value="Chaperone J-domain"/>
    <property type="match status" value="1"/>
</dbReference>
<proteinExistence type="inferred from homology"/>
<keyword evidence="6" id="KW-0472">Membrane</keyword>
<comment type="subcellular location">
    <subcellularLocation>
        <location evidence="1">Mitochondrion inner membrane</location>
        <topology evidence="1">Single-pass membrane protein</topology>
    </subcellularLocation>
</comment>
<keyword evidence="5" id="KW-0496">Mitochondrion</keyword>
<evidence type="ECO:0000259" key="8">
    <source>
        <dbReference type="PROSITE" id="PS50076"/>
    </source>
</evidence>
<evidence type="ECO:0000313" key="10">
    <source>
        <dbReference type="Proteomes" id="UP000324585"/>
    </source>
</evidence>
<evidence type="ECO:0000256" key="4">
    <source>
        <dbReference type="ARBA" id="ARBA00022989"/>
    </source>
</evidence>
<dbReference type="OMA" id="RNIMIAN"/>
<reference evidence="10" key="1">
    <citation type="journal article" date="2019" name="Nat. Commun.">
        <title>Expansion of phycobilisome linker gene families in mesophilic red algae.</title>
        <authorList>
            <person name="Lee J."/>
            <person name="Kim D."/>
            <person name="Bhattacharya D."/>
            <person name="Yoon H.S."/>
        </authorList>
    </citation>
    <scope>NUCLEOTIDE SEQUENCE [LARGE SCALE GENOMIC DNA]</scope>
    <source>
        <strain evidence="10">CCMP 1328</strain>
    </source>
</reference>
<dbReference type="Proteomes" id="UP000324585">
    <property type="component" value="Unassembled WGS sequence"/>
</dbReference>
<keyword evidence="4" id="KW-1133">Transmembrane helix</keyword>
<evidence type="ECO:0000256" key="1">
    <source>
        <dbReference type="ARBA" id="ARBA00004434"/>
    </source>
</evidence>
<feature type="domain" description="J" evidence="8">
    <location>
        <begin position="81"/>
        <end position="134"/>
    </location>
</feature>
<dbReference type="SMART" id="SM00271">
    <property type="entry name" value="DnaJ"/>
    <property type="match status" value="1"/>
</dbReference>
<keyword evidence="10" id="KW-1185">Reference proteome</keyword>
<sequence>MATPIIAGVAVAGAAMLGRAALILVRGGGSGVGAAAGAKAASWLTFGAGAKGAANMGAARGLPRIPRAYQGPFEADMTRAEALKVLGIREGASRDAIRDSHRRLMRLNHPDTGGSPALATKINEAKDFLLSGRRGML</sequence>
<evidence type="ECO:0000313" key="9">
    <source>
        <dbReference type="EMBL" id="KAA8495645.1"/>
    </source>
</evidence>
<dbReference type="AlphaFoldDB" id="A0A5J4YWU3"/>
<accession>A0A5J4YWU3</accession>
<organism evidence="9 10">
    <name type="scientific">Porphyridium purpureum</name>
    <name type="common">Red alga</name>
    <name type="synonym">Porphyridium cruentum</name>
    <dbReference type="NCBI Taxonomy" id="35688"/>
    <lineage>
        <taxon>Eukaryota</taxon>
        <taxon>Rhodophyta</taxon>
        <taxon>Bangiophyceae</taxon>
        <taxon>Porphyridiales</taxon>
        <taxon>Porphyridiaceae</taxon>
        <taxon>Porphyridium</taxon>
    </lineage>
</organism>
<evidence type="ECO:0000256" key="2">
    <source>
        <dbReference type="ARBA" id="ARBA00022692"/>
    </source>
</evidence>
<dbReference type="Gene3D" id="1.10.287.110">
    <property type="entry name" value="DnaJ domain"/>
    <property type="match status" value="1"/>
</dbReference>
<dbReference type="PANTHER" id="PTHR12763">
    <property type="match status" value="1"/>
</dbReference>
<keyword evidence="3" id="KW-0999">Mitochondrion inner membrane</keyword>
<protein>
    <submittedName>
        <fullName evidence="9">Mitochondrial import inner membrane translocase subunit TIM14-1</fullName>
    </submittedName>
</protein>
<dbReference type="InterPro" id="IPR001623">
    <property type="entry name" value="DnaJ_domain"/>
</dbReference>
<dbReference type="FunFam" id="1.10.287.110:FF:000001">
    <property type="entry name" value="Import inner membrane translocase subunit tim14"/>
    <property type="match status" value="1"/>
</dbReference>
<dbReference type="PANTHER" id="PTHR12763:SF28">
    <property type="entry name" value="GEO10507P1-RELATED"/>
    <property type="match status" value="1"/>
</dbReference>
<dbReference type="EMBL" id="VRMN01000003">
    <property type="protein sequence ID" value="KAA8495645.1"/>
    <property type="molecule type" value="Genomic_DNA"/>
</dbReference>
<evidence type="ECO:0000256" key="3">
    <source>
        <dbReference type="ARBA" id="ARBA00022792"/>
    </source>
</evidence>
<evidence type="ECO:0000256" key="6">
    <source>
        <dbReference type="ARBA" id="ARBA00023136"/>
    </source>
</evidence>
<dbReference type="CDD" id="cd06257">
    <property type="entry name" value="DnaJ"/>
    <property type="match status" value="1"/>
</dbReference>
<gene>
    <name evidence="9" type="ORF">FVE85_1800</name>
</gene>
<dbReference type="OrthoDB" id="240298at2759"/>
<dbReference type="GO" id="GO:0001671">
    <property type="term" value="F:ATPase activator activity"/>
    <property type="evidence" value="ECO:0007669"/>
    <property type="project" value="TreeGrafter"/>
</dbReference>
<comment type="caution">
    <text evidence="9">The sequence shown here is derived from an EMBL/GenBank/DDBJ whole genome shotgun (WGS) entry which is preliminary data.</text>
</comment>
<evidence type="ECO:0000256" key="5">
    <source>
        <dbReference type="ARBA" id="ARBA00023128"/>
    </source>
</evidence>
<name>A0A5J4YWU3_PORPP</name>
<evidence type="ECO:0000256" key="7">
    <source>
        <dbReference type="ARBA" id="ARBA00038105"/>
    </source>
</evidence>
<keyword evidence="2" id="KW-0812">Transmembrane</keyword>
<dbReference type="InterPro" id="IPR036869">
    <property type="entry name" value="J_dom_sf"/>
</dbReference>